<evidence type="ECO:0000313" key="2">
    <source>
        <dbReference type="EMBL" id="PIK35943.1"/>
    </source>
</evidence>
<feature type="domain" description="Ig-like" evidence="1">
    <location>
        <begin position="23"/>
        <end position="111"/>
    </location>
</feature>
<dbReference type="AlphaFoldDB" id="A0A2G8JJM4"/>
<organism evidence="2 3">
    <name type="scientific">Stichopus japonicus</name>
    <name type="common">Sea cucumber</name>
    <dbReference type="NCBI Taxonomy" id="307972"/>
    <lineage>
        <taxon>Eukaryota</taxon>
        <taxon>Metazoa</taxon>
        <taxon>Echinodermata</taxon>
        <taxon>Eleutherozoa</taxon>
        <taxon>Echinozoa</taxon>
        <taxon>Holothuroidea</taxon>
        <taxon>Aspidochirotacea</taxon>
        <taxon>Aspidochirotida</taxon>
        <taxon>Stichopodidae</taxon>
        <taxon>Apostichopus</taxon>
    </lineage>
</organism>
<dbReference type="Gene3D" id="2.60.40.10">
    <property type="entry name" value="Immunoglobulins"/>
    <property type="match status" value="1"/>
</dbReference>
<protein>
    <submittedName>
        <fullName evidence="2">Putative myosin light chain kinase</fullName>
    </submittedName>
</protein>
<sequence length="121" mass="13053">MLASTYSSTAVQQDKVEIPAIVGGTAIIDCVLTFRTTDATILWEHDGTPILRSTRVPELTNNLNVKYASLFSNDGTAAWLKISDVTCGDAGKYTCIVFGPVSGKTKTSRILIVQGQLYSHN</sequence>
<dbReference type="Pfam" id="PF13927">
    <property type="entry name" value="Ig_3"/>
    <property type="match status" value="1"/>
</dbReference>
<dbReference type="SUPFAM" id="SSF48726">
    <property type="entry name" value="Immunoglobulin"/>
    <property type="match status" value="1"/>
</dbReference>
<name>A0A2G8JJM4_STIJA</name>
<accession>A0A2G8JJM4</accession>
<dbReference type="Proteomes" id="UP000230750">
    <property type="component" value="Unassembled WGS sequence"/>
</dbReference>
<keyword evidence="3" id="KW-1185">Reference proteome</keyword>
<dbReference type="InterPro" id="IPR003598">
    <property type="entry name" value="Ig_sub2"/>
</dbReference>
<dbReference type="SMART" id="SM00408">
    <property type="entry name" value="IGc2"/>
    <property type="match status" value="1"/>
</dbReference>
<keyword evidence="2" id="KW-0418">Kinase</keyword>
<dbReference type="PROSITE" id="PS50835">
    <property type="entry name" value="IG_LIKE"/>
    <property type="match status" value="1"/>
</dbReference>
<evidence type="ECO:0000313" key="3">
    <source>
        <dbReference type="Proteomes" id="UP000230750"/>
    </source>
</evidence>
<dbReference type="InterPro" id="IPR036179">
    <property type="entry name" value="Ig-like_dom_sf"/>
</dbReference>
<proteinExistence type="predicted"/>
<evidence type="ECO:0000259" key="1">
    <source>
        <dbReference type="PROSITE" id="PS50835"/>
    </source>
</evidence>
<dbReference type="GO" id="GO:0016301">
    <property type="term" value="F:kinase activity"/>
    <property type="evidence" value="ECO:0007669"/>
    <property type="project" value="UniProtKB-KW"/>
</dbReference>
<dbReference type="InterPro" id="IPR007110">
    <property type="entry name" value="Ig-like_dom"/>
</dbReference>
<comment type="caution">
    <text evidence="2">The sequence shown here is derived from an EMBL/GenBank/DDBJ whole genome shotgun (WGS) entry which is preliminary data.</text>
</comment>
<dbReference type="EMBL" id="MRZV01001781">
    <property type="protein sequence ID" value="PIK35943.1"/>
    <property type="molecule type" value="Genomic_DNA"/>
</dbReference>
<dbReference type="SMART" id="SM00409">
    <property type="entry name" value="IG"/>
    <property type="match status" value="1"/>
</dbReference>
<reference evidence="2 3" key="1">
    <citation type="journal article" date="2017" name="PLoS Biol.">
        <title>The sea cucumber genome provides insights into morphological evolution and visceral regeneration.</title>
        <authorList>
            <person name="Zhang X."/>
            <person name="Sun L."/>
            <person name="Yuan J."/>
            <person name="Sun Y."/>
            <person name="Gao Y."/>
            <person name="Zhang L."/>
            <person name="Li S."/>
            <person name="Dai H."/>
            <person name="Hamel J.F."/>
            <person name="Liu C."/>
            <person name="Yu Y."/>
            <person name="Liu S."/>
            <person name="Lin W."/>
            <person name="Guo K."/>
            <person name="Jin S."/>
            <person name="Xu P."/>
            <person name="Storey K.B."/>
            <person name="Huan P."/>
            <person name="Zhang T."/>
            <person name="Zhou Y."/>
            <person name="Zhang J."/>
            <person name="Lin C."/>
            <person name="Li X."/>
            <person name="Xing L."/>
            <person name="Huo D."/>
            <person name="Sun M."/>
            <person name="Wang L."/>
            <person name="Mercier A."/>
            <person name="Li F."/>
            <person name="Yang H."/>
            <person name="Xiang J."/>
        </authorList>
    </citation>
    <scope>NUCLEOTIDE SEQUENCE [LARGE SCALE GENOMIC DNA]</scope>
    <source>
        <strain evidence="2">Shaxun</strain>
        <tissue evidence="2">Muscle</tissue>
    </source>
</reference>
<dbReference type="InterPro" id="IPR003599">
    <property type="entry name" value="Ig_sub"/>
</dbReference>
<dbReference type="InterPro" id="IPR013783">
    <property type="entry name" value="Ig-like_fold"/>
</dbReference>
<keyword evidence="2" id="KW-0808">Transferase</keyword>
<gene>
    <name evidence="2" type="ORF">BSL78_27231</name>
</gene>